<evidence type="ECO:0000313" key="1">
    <source>
        <dbReference type="EMBL" id="MBB5405100.1"/>
    </source>
</evidence>
<dbReference type="AlphaFoldDB" id="A0A7W8LEG6"/>
<dbReference type="Proteomes" id="UP000592820">
    <property type="component" value="Unassembled WGS sequence"/>
</dbReference>
<protein>
    <submittedName>
        <fullName evidence="1">Uncharacterized protein</fullName>
    </submittedName>
</protein>
<proteinExistence type="predicted"/>
<gene>
    <name evidence="1" type="ORF">HDG41_007196</name>
</gene>
<sequence length="50" mass="5341">MLRMSTLADYVTVITITMARDPDTVESIGSLADARLSAIGYGSRQADHAV</sequence>
<evidence type="ECO:0000313" key="2">
    <source>
        <dbReference type="Proteomes" id="UP000592820"/>
    </source>
</evidence>
<organism evidence="1 2">
    <name type="scientific">Paraburkholderia youngii</name>
    <dbReference type="NCBI Taxonomy" id="2782701"/>
    <lineage>
        <taxon>Bacteria</taxon>
        <taxon>Pseudomonadati</taxon>
        <taxon>Pseudomonadota</taxon>
        <taxon>Betaproteobacteria</taxon>
        <taxon>Burkholderiales</taxon>
        <taxon>Burkholderiaceae</taxon>
        <taxon>Paraburkholderia</taxon>
    </lineage>
</organism>
<name>A0A7W8LEG6_9BURK</name>
<dbReference type="EMBL" id="JACHDE010000027">
    <property type="protein sequence ID" value="MBB5405100.1"/>
    <property type="molecule type" value="Genomic_DNA"/>
</dbReference>
<dbReference type="RefSeq" id="WP_176380499.1">
    <property type="nucleotide sequence ID" value="NZ_JACHDE010000027.1"/>
</dbReference>
<comment type="caution">
    <text evidence="1">The sequence shown here is derived from an EMBL/GenBank/DDBJ whole genome shotgun (WGS) entry which is preliminary data.</text>
</comment>
<accession>A0A7W8LEG6</accession>
<reference evidence="1 2" key="1">
    <citation type="submission" date="2020-08" db="EMBL/GenBank/DDBJ databases">
        <title>Genomic Encyclopedia of Type Strains, Phase IV (KMG-V): Genome sequencing to study the core and pangenomes of soil and plant-associated prokaryotes.</title>
        <authorList>
            <person name="Whitman W."/>
        </authorList>
    </citation>
    <scope>NUCLEOTIDE SEQUENCE [LARGE SCALE GENOMIC DNA]</scope>
    <source>
        <strain evidence="1 2">JPY162</strain>
    </source>
</reference>